<protein>
    <submittedName>
        <fullName evidence="1">Uncharacterized protein</fullName>
    </submittedName>
</protein>
<dbReference type="Gene3D" id="3.20.10.10">
    <property type="entry name" value="D-amino Acid Aminotransferase, subunit A, domain 2"/>
    <property type="match status" value="1"/>
</dbReference>
<keyword evidence="2" id="KW-1185">Reference proteome</keyword>
<proteinExistence type="predicted"/>
<gene>
    <name evidence="1" type="ORF">QP027_02860</name>
</gene>
<dbReference type="RefSeq" id="WP_284825842.1">
    <property type="nucleotide sequence ID" value="NZ_CP126969.1"/>
</dbReference>
<evidence type="ECO:0000313" key="2">
    <source>
        <dbReference type="Proteomes" id="UP001225598"/>
    </source>
</evidence>
<name>A0ABY8VFV4_9CORY</name>
<accession>A0ABY8VFV4</accession>
<dbReference type="Proteomes" id="UP001225598">
    <property type="component" value="Chromosome"/>
</dbReference>
<sequence>MEVYTFVVRDGAVIDLHRYLDSWRERGLSHSKLNKLRIRLAQVSGTRRAVLEVANEDYSLSLRPLAARPEEIVVDSAGIVDKRENPTRRGEDLGWQHGQLARVSADDGLLIDEAGRIISSIVAPIVMIKDGAAHISAHPRTTPSVALEGVLEILEEQNVEIRFKELGFARAELMSTETWLVSPLYGVRLVSGWLEYGGVVPARTGVDRMGVPTHREVNQLRDQRWENA</sequence>
<reference evidence="1 2" key="1">
    <citation type="submission" date="2023-05" db="EMBL/GenBank/DDBJ databases">
        <title>Corynebacterium suedekumii sp. nov. and Corynebacterium breve sp. nov. isolated from raw cow's milk.</title>
        <authorList>
            <person name="Baer M.K."/>
            <person name="Mehl L."/>
            <person name="Hellmuth R."/>
            <person name="Marke G."/>
            <person name="Lipski A."/>
        </authorList>
    </citation>
    <scope>NUCLEOTIDE SEQUENCE [LARGE SCALE GENOMIC DNA]</scope>
    <source>
        <strain evidence="1 2">R4</strain>
    </source>
</reference>
<dbReference type="EMBL" id="CP126969">
    <property type="protein sequence ID" value="WIM68354.1"/>
    <property type="molecule type" value="Genomic_DNA"/>
</dbReference>
<evidence type="ECO:0000313" key="1">
    <source>
        <dbReference type="EMBL" id="WIM68354.1"/>
    </source>
</evidence>
<dbReference type="InterPro" id="IPR043132">
    <property type="entry name" value="BCAT-like_C"/>
</dbReference>
<organism evidence="1 2">
    <name type="scientific">Corynebacterium breve</name>
    <dbReference type="NCBI Taxonomy" id="3049799"/>
    <lineage>
        <taxon>Bacteria</taxon>
        <taxon>Bacillati</taxon>
        <taxon>Actinomycetota</taxon>
        <taxon>Actinomycetes</taxon>
        <taxon>Mycobacteriales</taxon>
        <taxon>Corynebacteriaceae</taxon>
        <taxon>Corynebacterium</taxon>
    </lineage>
</organism>